<organism evidence="8 9">
    <name type="scientific">Pseudoalteromonas luteoviolacea S4060-1</name>
    <dbReference type="NCBI Taxonomy" id="1365257"/>
    <lineage>
        <taxon>Bacteria</taxon>
        <taxon>Pseudomonadati</taxon>
        <taxon>Pseudomonadota</taxon>
        <taxon>Gammaproteobacteria</taxon>
        <taxon>Alteromonadales</taxon>
        <taxon>Pseudoalteromonadaceae</taxon>
        <taxon>Pseudoalteromonas</taxon>
    </lineage>
</organism>
<keyword evidence="2 4" id="KW-0479">Metal-binding</keyword>
<evidence type="ECO:0000256" key="1">
    <source>
        <dbReference type="ARBA" id="ARBA00022617"/>
    </source>
</evidence>
<dbReference type="InterPro" id="IPR010538">
    <property type="entry name" value="DHOR"/>
</dbReference>
<evidence type="ECO:0000313" key="9">
    <source>
        <dbReference type="Proteomes" id="UP000076661"/>
    </source>
</evidence>
<evidence type="ECO:0000313" key="8">
    <source>
        <dbReference type="EMBL" id="KZN63008.1"/>
    </source>
</evidence>
<dbReference type="PANTHER" id="PTHR30600:SF4">
    <property type="entry name" value="CYTOCHROME C DOMAIN-CONTAINING PROTEIN"/>
    <property type="match status" value="1"/>
</dbReference>
<feature type="region of interest" description="Disordered" evidence="5">
    <location>
        <begin position="24"/>
        <end position="93"/>
    </location>
</feature>
<dbReference type="Pfam" id="PF06537">
    <property type="entry name" value="DHOR"/>
    <property type="match status" value="2"/>
</dbReference>
<feature type="chain" id="PRO_5007889443" description="Cytochrome c domain-containing protein" evidence="6">
    <location>
        <begin position="22"/>
        <end position="594"/>
    </location>
</feature>
<name>A0A167KMN8_9GAMM</name>
<dbReference type="Gene3D" id="1.10.760.10">
    <property type="entry name" value="Cytochrome c-like domain"/>
    <property type="match status" value="1"/>
</dbReference>
<comment type="caution">
    <text evidence="8">The sequence shown here is derived from an EMBL/GenBank/DDBJ whole genome shotgun (WGS) entry which is preliminary data.</text>
</comment>
<feature type="domain" description="Cytochrome c" evidence="7">
    <location>
        <begin position="416"/>
        <end position="594"/>
    </location>
</feature>
<dbReference type="AlphaFoldDB" id="A0A167KMN8"/>
<dbReference type="GO" id="GO:0020037">
    <property type="term" value="F:heme binding"/>
    <property type="evidence" value="ECO:0007669"/>
    <property type="project" value="InterPro"/>
</dbReference>
<evidence type="ECO:0000259" key="7">
    <source>
        <dbReference type="PROSITE" id="PS51007"/>
    </source>
</evidence>
<keyword evidence="1 4" id="KW-0349">Heme</keyword>
<dbReference type="GO" id="GO:0046872">
    <property type="term" value="F:metal ion binding"/>
    <property type="evidence" value="ECO:0007669"/>
    <property type="project" value="UniProtKB-KW"/>
</dbReference>
<protein>
    <recommendedName>
        <fullName evidence="7">Cytochrome c domain-containing protein</fullName>
    </recommendedName>
</protein>
<dbReference type="InterPro" id="IPR051395">
    <property type="entry name" value="Cytochrome_c_Peroxidase/MauG"/>
</dbReference>
<proteinExistence type="predicted"/>
<feature type="compositionally biased region" description="Low complexity" evidence="5">
    <location>
        <begin position="57"/>
        <end position="67"/>
    </location>
</feature>
<evidence type="ECO:0000256" key="4">
    <source>
        <dbReference type="PROSITE-ProRule" id="PRU00433"/>
    </source>
</evidence>
<keyword evidence="6" id="KW-0732">Signal</keyword>
<dbReference type="EMBL" id="AUXX01000036">
    <property type="protein sequence ID" value="KZN63008.1"/>
    <property type="molecule type" value="Genomic_DNA"/>
</dbReference>
<dbReference type="RefSeq" id="WP_063382265.1">
    <property type="nucleotide sequence ID" value="NZ_AUXX01000036.1"/>
</dbReference>
<dbReference type="PROSITE" id="PS51257">
    <property type="entry name" value="PROKAR_LIPOPROTEIN"/>
    <property type="match status" value="1"/>
</dbReference>
<dbReference type="InterPro" id="IPR036909">
    <property type="entry name" value="Cyt_c-like_dom_sf"/>
</dbReference>
<dbReference type="PATRIC" id="fig|1365257.3.peg.3929"/>
<evidence type="ECO:0000256" key="3">
    <source>
        <dbReference type="ARBA" id="ARBA00023004"/>
    </source>
</evidence>
<feature type="signal peptide" evidence="6">
    <location>
        <begin position="1"/>
        <end position="21"/>
    </location>
</feature>
<dbReference type="PROSITE" id="PS51007">
    <property type="entry name" value="CYTC"/>
    <property type="match status" value="1"/>
</dbReference>
<keyword evidence="3 4" id="KW-0408">Iron</keyword>
<dbReference type="PANTHER" id="PTHR30600">
    <property type="entry name" value="CYTOCHROME C PEROXIDASE-RELATED"/>
    <property type="match status" value="1"/>
</dbReference>
<dbReference type="InterPro" id="IPR009056">
    <property type="entry name" value="Cyt_c-like_dom"/>
</dbReference>
<accession>A0A167KMN8</accession>
<dbReference type="SUPFAM" id="SSF46626">
    <property type="entry name" value="Cytochrome c"/>
    <property type="match status" value="1"/>
</dbReference>
<dbReference type="Proteomes" id="UP000076661">
    <property type="component" value="Unassembled WGS sequence"/>
</dbReference>
<evidence type="ECO:0000256" key="5">
    <source>
        <dbReference type="SAM" id="MobiDB-lite"/>
    </source>
</evidence>
<gene>
    <name evidence="8" type="ORF">N478_25050</name>
</gene>
<sequence length="594" mass="63999">MNHYFLRLLLTLVLASSFLSGCGGGSGDGNDNVTNNEQPSDGDNGTPPTSGDGSTENPDPNDGNQDPDSGDGEQPSNHAFEVDPKDGLPALLTDVPDENEYLSAGLGTSRTLNEDAFGEALPAVEGDFTLDSNFKAGDHIFRKNHDGQGPLFNNESCQGCHIRDGRGELPADASDPMLSMFFRIGDGSGNLDPIYGDQIQVFGTIDGMTSSAKAKYNGAVDEMLAYGEAHTWVEYELVSGTFADGESFELRKPINKVRDLAYGPFMSGVQFSARVTPHVFGSGLLESIPEASILVYADEYDENKDGISGRAAYTTHPTTGEKQLARFGYKAVTGTVLQQASGAYRGDMGVTNSLSPEEVCTNKQAACLAQAEKENKQHHEGVDLNDLDLALVEFYNRTLAVPIRRGFDEATKVWDEEVISGRKQFFAANCHSCHVPRHKTGDAEGSILGDVDIVGLSDTRTNITALENLVIYPYTDLLLHDMGGECVVTRETESGATCDQIDSQACIYVQRCEGLADGRPEGEASGSEWKTPALWGLGLVKTVNPRATFLHDGRARTISEAILWHGGEASAAKQSFLNMPKADRQALIKFLESL</sequence>
<evidence type="ECO:0000256" key="6">
    <source>
        <dbReference type="SAM" id="SignalP"/>
    </source>
</evidence>
<feature type="compositionally biased region" description="Polar residues" evidence="5">
    <location>
        <begin position="31"/>
        <end position="56"/>
    </location>
</feature>
<dbReference type="GO" id="GO:0009055">
    <property type="term" value="F:electron transfer activity"/>
    <property type="evidence" value="ECO:0007669"/>
    <property type="project" value="InterPro"/>
</dbReference>
<reference evidence="8 9" key="1">
    <citation type="submission" date="2013-07" db="EMBL/GenBank/DDBJ databases">
        <title>Comparative Genomic and Metabolomic Analysis of Twelve Strains of Pseudoalteromonas luteoviolacea.</title>
        <authorList>
            <person name="Vynne N.G."/>
            <person name="Mansson M."/>
            <person name="Gram L."/>
        </authorList>
    </citation>
    <scope>NUCLEOTIDE SEQUENCE [LARGE SCALE GENOMIC DNA]</scope>
    <source>
        <strain evidence="8 9">S4060-1</strain>
    </source>
</reference>
<dbReference type="GO" id="GO:0004130">
    <property type="term" value="F:cytochrome-c peroxidase activity"/>
    <property type="evidence" value="ECO:0007669"/>
    <property type="project" value="TreeGrafter"/>
</dbReference>
<evidence type="ECO:0000256" key="2">
    <source>
        <dbReference type="ARBA" id="ARBA00022723"/>
    </source>
</evidence>